<name>A0ABN7SCI1_OIKDI</name>
<evidence type="ECO:0000256" key="1">
    <source>
        <dbReference type="SAM" id="MobiDB-lite"/>
    </source>
</evidence>
<evidence type="ECO:0000313" key="3">
    <source>
        <dbReference type="Proteomes" id="UP001158576"/>
    </source>
</evidence>
<dbReference type="EMBL" id="OU015569">
    <property type="protein sequence ID" value="CAG5098000.1"/>
    <property type="molecule type" value="Genomic_DNA"/>
</dbReference>
<protein>
    <submittedName>
        <fullName evidence="2">Oidioi.mRNA.OKI2018_I69.XSR.g15324.t1.cds</fullName>
    </submittedName>
</protein>
<feature type="region of interest" description="Disordered" evidence="1">
    <location>
        <begin position="71"/>
        <end position="90"/>
    </location>
</feature>
<reference evidence="2 3" key="1">
    <citation type="submission" date="2021-04" db="EMBL/GenBank/DDBJ databases">
        <authorList>
            <person name="Bliznina A."/>
        </authorList>
    </citation>
    <scope>NUCLEOTIDE SEQUENCE [LARGE SCALE GENOMIC DNA]</scope>
</reference>
<evidence type="ECO:0000313" key="2">
    <source>
        <dbReference type="EMBL" id="CAG5098000.1"/>
    </source>
</evidence>
<proteinExistence type="predicted"/>
<gene>
    <name evidence="2" type="ORF">OKIOD_LOCUS6882</name>
</gene>
<organism evidence="2 3">
    <name type="scientific">Oikopleura dioica</name>
    <name type="common">Tunicate</name>
    <dbReference type="NCBI Taxonomy" id="34765"/>
    <lineage>
        <taxon>Eukaryota</taxon>
        <taxon>Metazoa</taxon>
        <taxon>Chordata</taxon>
        <taxon>Tunicata</taxon>
        <taxon>Appendicularia</taxon>
        <taxon>Copelata</taxon>
        <taxon>Oikopleuridae</taxon>
        <taxon>Oikopleura</taxon>
    </lineage>
</organism>
<feature type="region of interest" description="Disordered" evidence="1">
    <location>
        <begin position="30"/>
        <end position="49"/>
    </location>
</feature>
<accession>A0ABN7SCI1</accession>
<dbReference type="Proteomes" id="UP001158576">
    <property type="component" value="Chromosome XSR"/>
</dbReference>
<sequence length="112" mass="13192">MGKSVLRTRETDISSKTATVRNRTFSPVRPRSVTMKSDQKLRVVPPVPRPRSTTFSLEEFHRVTAEIRLESEEKREANEHDARRESDSAARMIEKKNRRMKKFEQAFAREFK</sequence>
<keyword evidence="3" id="KW-1185">Reference proteome</keyword>